<comment type="caution">
    <text evidence="2">The sequence shown here is derived from an EMBL/GenBank/DDBJ whole genome shotgun (WGS) entry which is preliminary data.</text>
</comment>
<gene>
    <name evidence="2" type="ORF">C8A00DRAFT_41367</name>
</gene>
<evidence type="ECO:0000256" key="1">
    <source>
        <dbReference type="SAM" id="SignalP"/>
    </source>
</evidence>
<evidence type="ECO:0000313" key="2">
    <source>
        <dbReference type="EMBL" id="KAK4156096.1"/>
    </source>
</evidence>
<keyword evidence="1" id="KW-0732">Signal</keyword>
<accession>A0AAN7A0U0</accession>
<dbReference type="AlphaFoldDB" id="A0AAN7A0U0"/>
<evidence type="ECO:0000313" key="3">
    <source>
        <dbReference type="Proteomes" id="UP001302745"/>
    </source>
</evidence>
<reference evidence="2" key="1">
    <citation type="journal article" date="2023" name="Mol. Phylogenet. Evol.">
        <title>Genome-scale phylogeny and comparative genomics of the fungal order Sordariales.</title>
        <authorList>
            <person name="Hensen N."/>
            <person name="Bonometti L."/>
            <person name="Westerberg I."/>
            <person name="Brannstrom I.O."/>
            <person name="Guillou S."/>
            <person name="Cros-Aarteil S."/>
            <person name="Calhoun S."/>
            <person name="Haridas S."/>
            <person name="Kuo A."/>
            <person name="Mondo S."/>
            <person name="Pangilinan J."/>
            <person name="Riley R."/>
            <person name="LaButti K."/>
            <person name="Andreopoulos B."/>
            <person name="Lipzen A."/>
            <person name="Chen C."/>
            <person name="Yan M."/>
            <person name="Daum C."/>
            <person name="Ng V."/>
            <person name="Clum A."/>
            <person name="Steindorff A."/>
            <person name="Ohm R.A."/>
            <person name="Martin F."/>
            <person name="Silar P."/>
            <person name="Natvig D.O."/>
            <person name="Lalanne C."/>
            <person name="Gautier V."/>
            <person name="Ament-Velasquez S.L."/>
            <person name="Kruys A."/>
            <person name="Hutchinson M.I."/>
            <person name="Powell A.J."/>
            <person name="Barry K."/>
            <person name="Miller A.N."/>
            <person name="Grigoriev I.V."/>
            <person name="Debuchy R."/>
            <person name="Gladieux P."/>
            <person name="Hiltunen Thoren M."/>
            <person name="Johannesson H."/>
        </authorList>
    </citation>
    <scope>NUCLEOTIDE SEQUENCE</scope>
    <source>
        <strain evidence="2">CBS 538.74</strain>
    </source>
</reference>
<organism evidence="2 3">
    <name type="scientific">Chaetomidium leptoderma</name>
    <dbReference type="NCBI Taxonomy" id="669021"/>
    <lineage>
        <taxon>Eukaryota</taxon>
        <taxon>Fungi</taxon>
        <taxon>Dikarya</taxon>
        <taxon>Ascomycota</taxon>
        <taxon>Pezizomycotina</taxon>
        <taxon>Sordariomycetes</taxon>
        <taxon>Sordariomycetidae</taxon>
        <taxon>Sordariales</taxon>
        <taxon>Chaetomiaceae</taxon>
        <taxon>Chaetomidium</taxon>
    </lineage>
</organism>
<sequence length="240" mass="26651">MASRLQVLAALASTALGLPSPIVADPPVRILPFNWDFKITALDGPGCPDFGQVNPPFTTRPTFGSNTVDGSEIYYWHFAYPHFRASVGPETPEASIWCETTLSYTELNSEGVAPEVPEYRLQLHKNGTEFLASYDLEEGVEAKWKVTYLTEPQYKIDDELTVTGPRAAGAYHDYTDSQEVQWRLPQCGTGTIRYRTELTLKAKKEGASGTVSSEKVQYAGRSVFYGVQQGVSYDWSKCDL</sequence>
<proteinExistence type="predicted"/>
<feature type="signal peptide" evidence="1">
    <location>
        <begin position="1"/>
        <end position="17"/>
    </location>
</feature>
<name>A0AAN7A0U0_9PEZI</name>
<reference evidence="2" key="2">
    <citation type="submission" date="2023-05" db="EMBL/GenBank/DDBJ databases">
        <authorList>
            <consortium name="Lawrence Berkeley National Laboratory"/>
            <person name="Steindorff A."/>
            <person name="Hensen N."/>
            <person name="Bonometti L."/>
            <person name="Westerberg I."/>
            <person name="Brannstrom I.O."/>
            <person name="Guillou S."/>
            <person name="Cros-Aarteil S."/>
            <person name="Calhoun S."/>
            <person name="Haridas S."/>
            <person name="Kuo A."/>
            <person name="Mondo S."/>
            <person name="Pangilinan J."/>
            <person name="Riley R."/>
            <person name="Labutti K."/>
            <person name="Andreopoulos B."/>
            <person name="Lipzen A."/>
            <person name="Chen C."/>
            <person name="Yanf M."/>
            <person name="Daum C."/>
            <person name="Ng V."/>
            <person name="Clum A."/>
            <person name="Ohm R."/>
            <person name="Martin F."/>
            <person name="Silar P."/>
            <person name="Natvig D."/>
            <person name="Lalanne C."/>
            <person name="Gautier V."/>
            <person name="Ament-Velasquez S.L."/>
            <person name="Kruys A."/>
            <person name="Hutchinson M.I."/>
            <person name="Powell A.J."/>
            <person name="Barry K."/>
            <person name="Miller A.N."/>
            <person name="Grigoriev I.V."/>
            <person name="Debuchy R."/>
            <person name="Gladieux P."/>
            <person name="Thoren M.H."/>
            <person name="Johannesson H."/>
        </authorList>
    </citation>
    <scope>NUCLEOTIDE SEQUENCE</scope>
    <source>
        <strain evidence="2">CBS 538.74</strain>
    </source>
</reference>
<protein>
    <submittedName>
        <fullName evidence="2">Uncharacterized protein</fullName>
    </submittedName>
</protein>
<keyword evidence="3" id="KW-1185">Reference proteome</keyword>
<dbReference type="EMBL" id="MU856874">
    <property type="protein sequence ID" value="KAK4156096.1"/>
    <property type="molecule type" value="Genomic_DNA"/>
</dbReference>
<dbReference type="Proteomes" id="UP001302745">
    <property type="component" value="Unassembled WGS sequence"/>
</dbReference>
<feature type="chain" id="PRO_5042982826" evidence="1">
    <location>
        <begin position="18"/>
        <end position="240"/>
    </location>
</feature>